<dbReference type="AlphaFoldDB" id="A0A240EJR7"/>
<evidence type="ECO:0000313" key="1">
    <source>
        <dbReference type="EMBL" id="SNX48918.1"/>
    </source>
</evidence>
<gene>
    <name evidence="1" type="ORF">VTH8203_02555</name>
</gene>
<name>A0A240EJR7_9VIBR</name>
<reference evidence="2" key="1">
    <citation type="submission" date="2016-06" db="EMBL/GenBank/DDBJ databases">
        <authorList>
            <person name="Rodrigo-Torres L."/>
            <person name="Arahal R.D."/>
            <person name="Lucena T."/>
        </authorList>
    </citation>
    <scope>NUCLEOTIDE SEQUENCE [LARGE SCALE GENOMIC DNA]</scope>
    <source>
        <strain evidence="2">CECT8203</strain>
    </source>
</reference>
<dbReference type="Proteomes" id="UP000219336">
    <property type="component" value="Unassembled WGS sequence"/>
</dbReference>
<dbReference type="EMBL" id="OANU01000040">
    <property type="protein sequence ID" value="SNX48918.1"/>
    <property type="molecule type" value="Genomic_DNA"/>
</dbReference>
<sequence>MQPTLRPAQHLPAVYLYRDPIDFRKSHNGLSALIEMELGQNVWYAPFCK</sequence>
<evidence type="ECO:0000313" key="2">
    <source>
        <dbReference type="Proteomes" id="UP000219336"/>
    </source>
</evidence>
<protein>
    <submittedName>
        <fullName evidence="1">IS66 Orf2 like protein</fullName>
    </submittedName>
</protein>
<organism evidence="1 2">
    <name type="scientific">Vibrio thalassae</name>
    <dbReference type="NCBI Taxonomy" id="1243014"/>
    <lineage>
        <taxon>Bacteria</taxon>
        <taxon>Pseudomonadati</taxon>
        <taxon>Pseudomonadota</taxon>
        <taxon>Gammaproteobacteria</taxon>
        <taxon>Vibrionales</taxon>
        <taxon>Vibrionaceae</taxon>
        <taxon>Vibrio</taxon>
    </lineage>
</organism>
<keyword evidence="2" id="KW-1185">Reference proteome</keyword>
<proteinExistence type="predicted"/>
<accession>A0A240EJR7</accession>